<dbReference type="WBParaSite" id="SSTP_0000279800.1">
    <property type="protein sequence ID" value="SSTP_0000279800.1"/>
    <property type="gene ID" value="SSTP_0000279800"/>
</dbReference>
<proteinExistence type="predicted"/>
<reference evidence="1" key="1">
    <citation type="submission" date="2015-08" db="UniProtKB">
        <authorList>
            <consortium name="WormBaseParasite"/>
        </authorList>
    </citation>
    <scope>IDENTIFICATION</scope>
</reference>
<evidence type="ECO:0000313" key="1">
    <source>
        <dbReference type="WBParaSite" id="SSTP_0000279800.1"/>
    </source>
</evidence>
<sequence>MNYRIQHTNILMQKFLKSYFKKDPSNKGEKSLSSVVMYSSSLSKYSKCVILKGHLLNLYKLYEIITSIFWIII</sequence>
<accession>A0A0K0DZY1</accession>
<name>A0A0K0DZY1_STRER</name>
<dbReference type="AlphaFoldDB" id="A0A0K0DZY1"/>
<organism evidence="1">
    <name type="scientific">Strongyloides stercoralis</name>
    <name type="common">Threadworm</name>
    <dbReference type="NCBI Taxonomy" id="6248"/>
    <lineage>
        <taxon>Eukaryota</taxon>
        <taxon>Metazoa</taxon>
        <taxon>Ecdysozoa</taxon>
        <taxon>Nematoda</taxon>
        <taxon>Chromadorea</taxon>
        <taxon>Rhabditida</taxon>
        <taxon>Tylenchina</taxon>
        <taxon>Panagrolaimomorpha</taxon>
        <taxon>Strongyloidoidea</taxon>
        <taxon>Strongyloididae</taxon>
        <taxon>Strongyloides</taxon>
    </lineage>
</organism>
<protein>
    <submittedName>
        <fullName evidence="1">Uncharacterized protein</fullName>
    </submittedName>
</protein>